<dbReference type="Proteomes" id="UP000271010">
    <property type="component" value="Unassembled WGS sequence"/>
</dbReference>
<evidence type="ECO:0000313" key="5">
    <source>
        <dbReference type="Proteomes" id="UP000271010"/>
    </source>
</evidence>
<comment type="caution">
    <text evidence="4">The sequence shown here is derived from an EMBL/GenBank/DDBJ whole genome shotgun (WGS) entry which is preliminary data.</text>
</comment>
<dbReference type="SUPFAM" id="SSF52151">
    <property type="entry name" value="FabD/lysophospholipase-like"/>
    <property type="match status" value="1"/>
</dbReference>
<protein>
    <recommendedName>
        <fullName evidence="3">PNPLA domain-containing protein</fullName>
    </recommendedName>
</protein>
<keyword evidence="2" id="KW-0378">Hydrolase</keyword>
<evidence type="ECO:0000313" key="4">
    <source>
        <dbReference type="EMBL" id="RNI27074.1"/>
    </source>
</evidence>
<dbReference type="PANTHER" id="PTHR46394:SF1">
    <property type="entry name" value="PNPLA DOMAIN-CONTAINING PROTEIN"/>
    <property type="match status" value="1"/>
</dbReference>
<evidence type="ECO:0000259" key="3">
    <source>
        <dbReference type="PROSITE" id="PS51635"/>
    </source>
</evidence>
<dbReference type="OrthoDB" id="9770965at2"/>
<dbReference type="InterPro" id="IPR016035">
    <property type="entry name" value="Acyl_Trfase/lysoPLipase"/>
</dbReference>
<dbReference type="GO" id="GO:0016042">
    <property type="term" value="P:lipid catabolic process"/>
    <property type="evidence" value="ECO:0007669"/>
    <property type="project" value="UniProtKB-UniRule"/>
</dbReference>
<organism evidence="4 5">
    <name type="scientific">Rufibacter immobilis</name>
    <dbReference type="NCBI Taxonomy" id="1348778"/>
    <lineage>
        <taxon>Bacteria</taxon>
        <taxon>Pseudomonadati</taxon>
        <taxon>Bacteroidota</taxon>
        <taxon>Cytophagia</taxon>
        <taxon>Cytophagales</taxon>
        <taxon>Hymenobacteraceae</taxon>
        <taxon>Rufibacter</taxon>
    </lineage>
</organism>
<dbReference type="InterPro" id="IPR002641">
    <property type="entry name" value="PNPLA_dom"/>
</dbReference>
<dbReference type="PANTHER" id="PTHR46394">
    <property type="entry name" value="ANNEXIN"/>
    <property type="match status" value="1"/>
</dbReference>
<name>A0A3M9MNF6_9BACT</name>
<reference evidence="4 5" key="1">
    <citation type="submission" date="2018-11" db="EMBL/GenBank/DDBJ databases">
        <title>Rufibacter latericius sp. nov., isolated from water in Baiyang Lake.</title>
        <authorList>
            <person name="Yang Y."/>
        </authorList>
    </citation>
    <scope>NUCLEOTIDE SEQUENCE [LARGE SCALE GENOMIC DNA]</scope>
    <source>
        <strain evidence="4 5">MCC P1</strain>
    </source>
</reference>
<dbReference type="Gene3D" id="3.40.1090.10">
    <property type="entry name" value="Cytosolic phospholipase A2 catalytic domain"/>
    <property type="match status" value="1"/>
</dbReference>
<sequence>MAVNRTTPQMREFTSNNGRVKAILAQLKADLKGKEFSDVIDPEGHQYVDLVMEGGGMLGIALVGYVYALEEMGIRFLQLGGTSAGSINALLMAAAGKRNEKTSQWLLEELSSQDFYQFVDGDADAKDFVDALLHKKKWYTQLFKTTQVLDNFREDLGLNPGHAFHQWVKSLLAKKKIETLAQLRERRKEGLGNLLLRNTDRLYDFRKAEFLALIAADVTTQTKVVFPEMANMYWANPEEINPADFVRASMSIPLFFHPYKVKNLPYDDEAFARWRQVGYTGNVPDEVVFVDGGIMSNFPIDLFHEHGKIPAAPTFGVKLGVDRQSPRTVHKITDLVVAIFDAARQVHDFDFILRNPDYKHLVQCLPTDELNWLDFNMSTADKVKLFEIGVQGAADFLRTFNWKKYKQIRGKGATSALPSFPLAPTPN</sequence>
<feature type="active site" description="Nucleophile" evidence="2">
    <location>
        <position position="83"/>
    </location>
</feature>
<feature type="short sequence motif" description="GXGXXG" evidence="2">
    <location>
        <begin position="54"/>
        <end position="59"/>
    </location>
</feature>
<dbReference type="EMBL" id="RJJE01000017">
    <property type="protein sequence ID" value="RNI27074.1"/>
    <property type="molecule type" value="Genomic_DNA"/>
</dbReference>
<feature type="active site" description="Proton acceptor" evidence="2">
    <location>
        <position position="291"/>
    </location>
</feature>
<dbReference type="RefSeq" id="WP_123133543.1">
    <property type="nucleotide sequence ID" value="NZ_JBHMAD010000003.1"/>
</dbReference>
<proteinExistence type="predicted"/>
<keyword evidence="2" id="KW-0442">Lipid degradation</keyword>
<feature type="short sequence motif" description="DGA/G" evidence="2">
    <location>
        <begin position="291"/>
        <end position="293"/>
    </location>
</feature>
<gene>
    <name evidence="4" type="ORF">EFA69_12905</name>
</gene>
<dbReference type="PROSITE" id="PS51635">
    <property type="entry name" value="PNPLA"/>
    <property type="match status" value="1"/>
</dbReference>
<feature type="domain" description="PNPLA" evidence="3">
    <location>
        <begin position="50"/>
        <end position="304"/>
    </location>
</feature>
<feature type="short sequence motif" description="GXSXG" evidence="2">
    <location>
        <begin position="81"/>
        <end position="85"/>
    </location>
</feature>
<accession>A0A3M9MNF6</accession>
<dbReference type="Pfam" id="PF01734">
    <property type="entry name" value="Patatin"/>
    <property type="match status" value="1"/>
</dbReference>
<dbReference type="GO" id="GO:0016787">
    <property type="term" value="F:hydrolase activity"/>
    <property type="evidence" value="ECO:0007669"/>
    <property type="project" value="UniProtKB-UniRule"/>
</dbReference>
<dbReference type="InterPro" id="IPR052580">
    <property type="entry name" value="Lipid_Hydrolase"/>
</dbReference>
<evidence type="ECO:0000256" key="2">
    <source>
        <dbReference type="PROSITE-ProRule" id="PRU01161"/>
    </source>
</evidence>
<dbReference type="AlphaFoldDB" id="A0A3M9MNF6"/>
<keyword evidence="1 2" id="KW-0443">Lipid metabolism</keyword>
<evidence type="ECO:0000256" key="1">
    <source>
        <dbReference type="ARBA" id="ARBA00023098"/>
    </source>
</evidence>
<keyword evidence="5" id="KW-1185">Reference proteome</keyword>